<protein>
    <submittedName>
        <fullName evidence="4">Type 3a secretion system export apparatus switch protein YscU</fullName>
    </submittedName>
    <submittedName>
        <fullName evidence="5">Type III secretion protein U</fullName>
    </submittedName>
</protein>
<reference evidence="4 6" key="1">
    <citation type="submission" date="2015-09" db="EMBL/GenBank/DDBJ databases">
        <title>Identification and resolution of microdiversity through metagenomic sequencing of parallel consortia.</title>
        <authorList>
            <person name="Nelson W.C."/>
            <person name="Romine M.F."/>
            <person name="Lindemann S.R."/>
        </authorList>
    </citation>
    <scope>NUCLEOTIDE SEQUENCE [LARGE SCALE GENOMIC DNA]</scope>
    <source>
        <strain evidence="4">HL-109</strain>
    </source>
</reference>
<keyword evidence="3" id="KW-0812">Transmembrane</keyword>
<dbReference type="PANTHER" id="PTHR30531">
    <property type="entry name" value="FLAGELLAR BIOSYNTHETIC PROTEIN FLHB"/>
    <property type="match status" value="1"/>
</dbReference>
<dbReference type="SUPFAM" id="SSF160544">
    <property type="entry name" value="EscU C-terminal domain-like"/>
    <property type="match status" value="1"/>
</dbReference>
<organism evidence="4 6">
    <name type="scientific">Saliniramus fredricksonii</name>
    <dbReference type="NCBI Taxonomy" id="1653334"/>
    <lineage>
        <taxon>Bacteria</taxon>
        <taxon>Pseudomonadati</taxon>
        <taxon>Pseudomonadota</taxon>
        <taxon>Alphaproteobacteria</taxon>
        <taxon>Hyphomicrobiales</taxon>
        <taxon>Salinarimonadaceae</taxon>
        <taxon>Saliniramus</taxon>
    </lineage>
</organism>
<dbReference type="InterPro" id="IPR006135">
    <property type="entry name" value="T3SS_substrate_exporter"/>
</dbReference>
<evidence type="ECO:0000313" key="4">
    <source>
        <dbReference type="EMBL" id="KPQ11465.1"/>
    </source>
</evidence>
<dbReference type="Gene3D" id="3.40.1690.10">
    <property type="entry name" value="secretion proteins EscU"/>
    <property type="match status" value="1"/>
</dbReference>
<evidence type="ECO:0000313" key="6">
    <source>
        <dbReference type="Proteomes" id="UP000050497"/>
    </source>
</evidence>
<proteinExistence type="inferred from homology"/>
<dbReference type="AlphaFoldDB" id="A0A0P8A8K1"/>
<feature type="compositionally biased region" description="Acidic residues" evidence="2">
    <location>
        <begin position="1"/>
        <end position="11"/>
    </location>
</feature>
<dbReference type="GO" id="GO:0005886">
    <property type="term" value="C:plasma membrane"/>
    <property type="evidence" value="ECO:0007669"/>
    <property type="project" value="TreeGrafter"/>
</dbReference>
<dbReference type="EMBL" id="FMBM01000002">
    <property type="protein sequence ID" value="SCC82372.1"/>
    <property type="molecule type" value="Genomic_DNA"/>
</dbReference>
<feature type="transmembrane region" description="Helical" evidence="3">
    <location>
        <begin position="91"/>
        <end position="116"/>
    </location>
</feature>
<dbReference type="STRING" id="1653334.GA0071312_3363"/>
<evidence type="ECO:0000256" key="3">
    <source>
        <dbReference type="SAM" id="Phobius"/>
    </source>
</evidence>
<feature type="region of interest" description="Disordered" evidence="2">
    <location>
        <begin position="1"/>
        <end position="27"/>
    </location>
</feature>
<dbReference type="Proteomes" id="UP000182800">
    <property type="component" value="Unassembled WGS sequence"/>
</dbReference>
<dbReference type="Proteomes" id="UP000050497">
    <property type="component" value="Unassembled WGS sequence"/>
</dbReference>
<gene>
    <name evidence="4" type="primary">yscU</name>
    <name evidence="5" type="ORF">GA0071312_3363</name>
    <name evidence="4" type="ORF">HLUCCO17_06050</name>
</gene>
<keyword evidence="3" id="KW-1133">Transmembrane helix</keyword>
<keyword evidence="3" id="KW-0472">Membrane</keyword>
<reference evidence="5 7" key="2">
    <citation type="submission" date="2016-08" db="EMBL/GenBank/DDBJ databases">
        <authorList>
            <person name="Varghese N."/>
            <person name="Submissions Spin"/>
        </authorList>
    </citation>
    <scope>NUCLEOTIDE SEQUENCE [LARGE SCALE GENOMIC DNA]</scope>
    <source>
        <strain evidence="5 7">HL-109</strain>
    </source>
</reference>
<dbReference type="InterPro" id="IPR029025">
    <property type="entry name" value="T3SS_substrate_exporter_C"/>
</dbReference>
<name>A0A0P8A8K1_9HYPH</name>
<dbReference type="PANTHER" id="PTHR30531:SF12">
    <property type="entry name" value="FLAGELLAR BIOSYNTHETIC PROTEIN FLHB"/>
    <property type="match status" value="1"/>
</dbReference>
<feature type="transmembrane region" description="Helical" evidence="3">
    <location>
        <begin position="150"/>
        <end position="169"/>
    </location>
</feature>
<feature type="transmembrane region" description="Helical" evidence="3">
    <location>
        <begin position="189"/>
        <end position="216"/>
    </location>
</feature>
<comment type="similarity">
    <text evidence="1">Belongs to the type III secretion exporter family.</text>
</comment>
<accession>A0A0P8A8K1</accession>
<keyword evidence="7" id="KW-1185">Reference proteome</keyword>
<dbReference type="PRINTS" id="PR00950">
    <property type="entry name" value="TYPE3IMSPROT"/>
</dbReference>
<dbReference type="Pfam" id="PF01312">
    <property type="entry name" value="Bac_export_2"/>
    <property type="match status" value="1"/>
</dbReference>
<evidence type="ECO:0000313" key="7">
    <source>
        <dbReference type="Proteomes" id="UP000182800"/>
    </source>
</evidence>
<dbReference type="GO" id="GO:0009306">
    <property type="term" value="P:protein secretion"/>
    <property type="evidence" value="ECO:0007669"/>
    <property type="project" value="InterPro"/>
</dbReference>
<evidence type="ECO:0000256" key="1">
    <source>
        <dbReference type="ARBA" id="ARBA00010690"/>
    </source>
</evidence>
<dbReference type="EMBL" id="LJSX01000007">
    <property type="protein sequence ID" value="KPQ11465.1"/>
    <property type="molecule type" value="Genomic_DNA"/>
</dbReference>
<comment type="caution">
    <text evidence="4">The sequence shown here is derived from an EMBL/GenBank/DDBJ whole genome shotgun (WGS) entry which is preliminary data.</text>
</comment>
<evidence type="ECO:0000256" key="2">
    <source>
        <dbReference type="SAM" id="MobiDB-lite"/>
    </source>
</evidence>
<feature type="transmembrane region" description="Helical" evidence="3">
    <location>
        <begin position="34"/>
        <end position="51"/>
    </location>
</feature>
<evidence type="ECO:0000313" key="5">
    <source>
        <dbReference type="EMBL" id="SCC82372.1"/>
    </source>
</evidence>
<dbReference type="OrthoDB" id="9807950at2"/>
<dbReference type="RefSeq" id="WP_074445876.1">
    <property type="nucleotide sequence ID" value="NZ_FMBM01000002.1"/>
</dbReference>
<sequence>MSGKDDSEEATLEPTPQKLKQLRDKGQIPRSREVTGAVTLITVLFYVLATYDSMIDSFAIGFIDNPVFNGAPFDERLHEATRMTVRLTLELALPVMGIAIVGALVATMLDVGGFLFSMESLTPNFAKFNPAEGIKNIFALKSLIDLLKSTAKIIIFFVCIYFILRGFLGDVIWSPTCGMGCIFDVGGTIILYIILISTFLILIFAAIDFVIARILFKRDNMMTQTEMKREMKESFGDPHVRGERNRIRKEMADTAGLVGPKAANLWIAGPNGMIGIAYKPEQSGVPMLAAKALADNETRAREVAHENGIAIESNPELFKLLITEGKIGQPIPRDSFTEVAQALVRAGFSG</sequence>